<dbReference type="Gene3D" id="3.30.457.10">
    <property type="entry name" value="Copper amine oxidase-like, N-terminal domain"/>
    <property type="match status" value="1"/>
</dbReference>
<dbReference type="AlphaFoldDB" id="A0A3D9R227"/>
<keyword evidence="4" id="KW-1185">Reference proteome</keyword>
<name>A0A3D9R227_9BACL</name>
<gene>
    <name evidence="3" type="ORF">A8990_13766</name>
</gene>
<dbReference type="OrthoDB" id="1954422at2"/>
<feature type="domain" description="Copper amine oxidase-like N-terminal" evidence="2">
    <location>
        <begin position="33"/>
        <end position="139"/>
    </location>
</feature>
<evidence type="ECO:0000313" key="4">
    <source>
        <dbReference type="Proteomes" id="UP000256304"/>
    </source>
</evidence>
<dbReference type="RefSeq" id="WP_116191619.1">
    <property type="nucleotide sequence ID" value="NZ_QTTN01000037.1"/>
</dbReference>
<dbReference type="Pfam" id="PF07833">
    <property type="entry name" value="Cu_amine_oxidN1"/>
    <property type="match status" value="1"/>
</dbReference>
<evidence type="ECO:0000313" key="3">
    <source>
        <dbReference type="EMBL" id="REE68728.1"/>
    </source>
</evidence>
<evidence type="ECO:0000259" key="2">
    <source>
        <dbReference type="Pfam" id="PF07833"/>
    </source>
</evidence>
<reference evidence="3 4" key="1">
    <citation type="submission" date="2018-08" db="EMBL/GenBank/DDBJ databases">
        <title>Genomic Encyclopedia of Type Strains, Phase III (KMG-III): the genomes of soil and plant-associated and newly described type strains.</title>
        <authorList>
            <person name="Whitman W."/>
        </authorList>
    </citation>
    <scope>NUCLEOTIDE SEQUENCE [LARGE SCALE GENOMIC DNA]</scope>
    <source>
        <strain evidence="3 4">CGMCC 1.10966</strain>
    </source>
</reference>
<comment type="caution">
    <text evidence="3">The sequence shown here is derived from an EMBL/GenBank/DDBJ whole genome shotgun (WGS) entry which is preliminary data.</text>
</comment>
<dbReference type="EMBL" id="QTTN01000037">
    <property type="protein sequence ID" value="REE68728.1"/>
    <property type="molecule type" value="Genomic_DNA"/>
</dbReference>
<keyword evidence="1" id="KW-0732">Signal</keyword>
<dbReference type="Proteomes" id="UP000256304">
    <property type="component" value="Unassembled WGS sequence"/>
</dbReference>
<proteinExistence type="predicted"/>
<dbReference type="InterPro" id="IPR036582">
    <property type="entry name" value="Mao_N_sf"/>
</dbReference>
<dbReference type="InterPro" id="IPR012854">
    <property type="entry name" value="Cu_amine_oxidase-like_N"/>
</dbReference>
<sequence>MKKLKPLVLAAITGTTLMMPTNVFADEPIKVFVDGEKLDLSVPQVVERGSTLVPFRAIFEKLNFNVTWDSNTKTIIGTKDGLKLQMQINNTSAIVNGEAIVLGTPPNIINGSTYVPLRFVGEASGDVVAWDGINKVIQINNSAASEIPKDSENGQTQEPAKLEFLERNKPYTSKENDMTVVVTSINVVDKGQFYEYSITYDQKNNTSDKAIDEATFKIYYENGESEAQYGFFGKLMPTESITRTYVFKATKSQIAYCLEYGTKTFFSTKPAADSLKWEVQ</sequence>
<dbReference type="SUPFAM" id="SSF55383">
    <property type="entry name" value="Copper amine oxidase, domain N"/>
    <property type="match status" value="1"/>
</dbReference>
<evidence type="ECO:0000256" key="1">
    <source>
        <dbReference type="SAM" id="SignalP"/>
    </source>
</evidence>
<feature type="signal peptide" evidence="1">
    <location>
        <begin position="1"/>
        <end position="25"/>
    </location>
</feature>
<organism evidence="3 4">
    <name type="scientific">Paenibacillus taihuensis</name>
    <dbReference type="NCBI Taxonomy" id="1156355"/>
    <lineage>
        <taxon>Bacteria</taxon>
        <taxon>Bacillati</taxon>
        <taxon>Bacillota</taxon>
        <taxon>Bacilli</taxon>
        <taxon>Bacillales</taxon>
        <taxon>Paenibacillaceae</taxon>
        <taxon>Paenibacillus</taxon>
    </lineage>
</organism>
<accession>A0A3D9R227</accession>
<protein>
    <submittedName>
        <fullName evidence="3">Copper amine oxidase-like protein</fullName>
    </submittedName>
</protein>
<feature type="chain" id="PRO_5017574540" evidence="1">
    <location>
        <begin position="26"/>
        <end position="280"/>
    </location>
</feature>